<feature type="region of interest" description="Disordered" evidence="1">
    <location>
        <begin position="102"/>
        <end position="124"/>
    </location>
</feature>
<reference evidence="2" key="1">
    <citation type="submission" date="2022-05" db="EMBL/GenBank/DDBJ databases">
        <title>An RpoN-dependent PEP-CTERM gene is involved in floc formation of an Aquincola tertiaricarbonis strain.</title>
        <authorList>
            <person name="Qiu D."/>
            <person name="Xia M."/>
        </authorList>
    </citation>
    <scope>NUCLEOTIDE SEQUENCE</scope>
    <source>
        <strain evidence="2">RN12</strain>
    </source>
</reference>
<name>A0ABY4S4L2_AQUTE</name>
<keyword evidence="3" id="KW-1185">Reference proteome</keyword>
<evidence type="ECO:0000313" key="2">
    <source>
        <dbReference type="EMBL" id="URI07924.1"/>
    </source>
</evidence>
<dbReference type="Proteomes" id="UP001056201">
    <property type="component" value="Chromosome 1"/>
</dbReference>
<organism evidence="2 3">
    <name type="scientific">Aquincola tertiaricarbonis</name>
    <dbReference type="NCBI Taxonomy" id="391953"/>
    <lineage>
        <taxon>Bacteria</taxon>
        <taxon>Pseudomonadati</taxon>
        <taxon>Pseudomonadota</taxon>
        <taxon>Betaproteobacteria</taxon>
        <taxon>Burkholderiales</taxon>
        <taxon>Sphaerotilaceae</taxon>
        <taxon>Aquincola</taxon>
    </lineage>
</organism>
<evidence type="ECO:0000256" key="1">
    <source>
        <dbReference type="SAM" id="MobiDB-lite"/>
    </source>
</evidence>
<sequence length="124" mass="14636">MRQYRLPGRQASLGVSFEQIYRLSWASHEAVETPRFEQGLHTPAEHLRFIGAPFELPLPHDRWVRIVEQQTEQGQRYGVHADITVLKRQHVSWPKRTGARGRARRWCARRPPFSRPRSNTWSRA</sequence>
<proteinExistence type="predicted"/>
<dbReference type="EMBL" id="CP097635">
    <property type="protein sequence ID" value="URI07924.1"/>
    <property type="molecule type" value="Genomic_DNA"/>
</dbReference>
<protein>
    <submittedName>
        <fullName evidence="2">Uncharacterized protein</fullName>
    </submittedName>
</protein>
<gene>
    <name evidence="2" type="ORF">MW290_04885</name>
</gene>
<evidence type="ECO:0000313" key="3">
    <source>
        <dbReference type="Proteomes" id="UP001056201"/>
    </source>
</evidence>
<dbReference type="RefSeq" id="WP_250196145.1">
    <property type="nucleotide sequence ID" value="NZ_CP097635.1"/>
</dbReference>
<accession>A0ABY4S4L2</accession>